<feature type="region of interest" description="Disordered" evidence="1">
    <location>
        <begin position="210"/>
        <end position="247"/>
    </location>
</feature>
<gene>
    <name evidence="2" type="ORF">N7539_000477</name>
</gene>
<dbReference type="Proteomes" id="UP001148312">
    <property type="component" value="Unassembled WGS sequence"/>
</dbReference>
<evidence type="ECO:0000256" key="1">
    <source>
        <dbReference type="SAM" id="MobiDB-lite"/>
    </source>
</evidence>
<evidence type="ECO:0000313" key="3">
    <source>
        <dbReference type="Proteomes" id="UP001148312"/>
    </source>
</evidence>
<dbReference type="GeneID" id="81620330"/>
<dbReference type="EMBL" id="JAPWDQ010000001">
    <property type="protein sequence ID" value="KAJ5495361.1"/>
    <property type="molecule type" value="Genomic_DNA"/>
</dbReference>
<comment type="caution">
    <text evidence="2">The sequence shown here is derived from an EMBL/GenBank/DDBJ whole genome shotgun (WGS) entry which is preliminary data.</text>
</comment>
<proteinExistence type="predicted"/>
<reference evidence="2" key="1">
    <citation type="submission" date="2022-12" db="EMBL/GenBank/DDBJ databases">
        <authorList>
            <person name="Petersen C."/>
        </authorList>
    </citation>
    <scope>NUCLEOTIDE SEQUENCE</scope>
    <source>
        <strain evidence="2">IBT 30728</strain>
    </source>
</reference>
<organism evidence="2 3">
    <name type="scientific">Penicillium diatomitis</name>
    <dbReference type="NCBI Taxonomy" id="2819901"/>
    <lineage>
        <taxon>Eukaryota</taxon>
        <taxon>Fungi</taxon>
        <taxon>Dikarya</taxon>
        <taxon>Ascomycota</taxon>
        <taxon>Pezizomycotina</taxon>
        <taxon>Eurotiomycetes</taxon>
        <taxon>Eurotiomycetidae</taxon>
        <taxon>Eurotiales</taxon>
        <taxon>Aspergillaceae</taxon>
        <taxon>Penicillium</taxon>
    </lineage>
</organism>
<feature type="compositionally biased region" description="Basic and acidic residues" evidence="1">
    <location>
        <begin position="231"/>
        <end position="247"/>
    </location>
</feature>
<accession>A0A9W9XLT9</accession>
<dbReference type="AlphaFoldDB" id="A0A9W9XLT9"/>
<reference evidence="2" key="2">
    <citation type="journal article" date="2023" name="IMA Fungus">
        <title>Comparative genomic study of the Penicillium genus elucidates a diverse pangenome and 15 lateral gene transfer events.</title>
        <authorList>
            <person name="Petersen C."/>
            <person name="Sorensen T."/>
            <person name="Nielsen M.R."/>
            <person name="Sondergaard T.E."/>
            <person name="Sorensen J.L."/>
            <person name="Fitzpatrick D.A."/>
            <person name="Frisvad J.C."/>
            <person name="Nielsen K.L."/>
        </authorList>
    </citation>
    <scope>NUCLEOTIDE SEQUENCE</scope>
    <source>
        <strain evidence="2">IBT 30728</strain>
    </source>
</reference>
<protein>
    <submittedName>
        <fullName evidence="2">Uncharacterized protein</fullName>
    </submittedName>
</protein>
<evidence type="ECO:0000313" key="2">
    <source>
        <dbReference type="EMBL" id="KAJ5495361.1"/>
    </source>
</evidence>
<sequence>MIRRDAKVVRQAKLHRTPTKESYEGPGSASQEGNILEYPCGAHAPTWAEGDGGAHEPIRRVRRVQEKARGKAETGKAGECRVGQSFGIRPTPSVLTFTSRGAEGLCVGEEALSHNPFTFWSLESGVWGPTGGHGGGASNLGRACLVAASREPAVLEPDTTFWVSIGLNRWKGPVIQWNPSDSSAPGSGLTEEEFLSFLIRPESAGKVELQAGGREGKVESYTRTGPRRISRKMDRPERLEREEEPVPRTKEVIQSSIQFPFGVIVMGLGRLLPFPGLLGAAGRSHGTKEPRNVSGSWMMNVSLREAAWKSGLQH</sequence>
<name>A0A9W9XLT9_9EURO</name>
<dbReference type="RefSeq" id="XP_056794374.1">
    <property type="nucleotide sequence ID" value="XM_056930081.1"/>
</dbReference>
<keyword evidence="3" id="KW-1185">Reference proteome</keyword>
<feature type="region of interest" description="Disordered" evidence="1">
    <location>
        <begin position="1"/>
        <end position="35"/>
    </location>
</feature>